<keyword evidence="1" id="KW-0472">Membrane</keyword>
<keyword evidence="1" id="KW-0812">Transmembrane</keyword>
<gene>
    <name evidence="2" type="ORF">A3C58_01515</name>
</gene>
<organism evidence="2 3">
    <name type="scientific">Candidatus Staskawiczbacteria bacterium RIFCSPHIGHO2_02_FULL_34_10</name>
    <dbReference type="NCBI Taxonomy" id="1802205"/>
    <lineage>
        <taxon>Bacteria</taxon>
        <taxon>Candidatus Staskawicziibacteriota</taxon>
    </lineage>
</organism>
<dbReference type="AlphaFoldDB" id="A0A1G2HXZ5"/>
<protein>
    <recommendedName>
        <fullName evidence="4">Type 4 fimbrial biogenesis protein PilX N-terminal domain-containing protein</fullName>
    </recommendedName>
</protein>
<evidence type="ECO:0008006" key="4">
    <source>
        <dbReference type="Google" id="ProtNLM"/>
    </source>
</evidence>
<evidence type="ECO:0000256" key="1">
    <source>
        <dbReference type="SAM" id="Phobius"/>
    </source>
</evidence>
<keyword evidence="1" id="KW-1133">Transmembrane helix</keyword>
<comment type="caution">
    <text evidence="2">The sequence shown here is derived from an EMBL/GenBank/DDBJ whole genome shotgun (WGS) entry which is preliminary data.</text>
</comment>
<proteinExistence type="predicted"/>
<name>A0A1G2HXZ5_9BACT</name>
<accession>A0A1G2HXZ5</accession>
<sequence>MTNKLEKGVSLIVAFLVMTIMLAIVLNVGLILFSEIKISGNIGNAVSSLYAAESGIEKTLYFDKKQIPVGATRGVCSICDTCNSSDCQNCVATPLATGGCDSLSCTNCNVQYNSDFGDRSYTVDAKITPYSPSPSISIFNIDSKGLYKGILRVVEINTNQ</sequence>
<feature type="transmembrane region" description="Helical" evidence="1">
    <location>
        <begin position="12"/>
        <end position="33"/>
    </location>
</feature>
<dbReference type="Proteomes" id="UP000178380">
    <property type="component" value="Unassembled WGS sequence"/>
</dbReference>
<reference evidence="2 3" key="1">
    <citation type="journal article" date="2016" name="Nat. Commun.">
        <title>Thousands of microbial genomes shed light on interconnected biogeochemical processes in an aquifer system.</title>
        <authorList>
            <person name="Anantharaman K."/>
            <person name="Brown C.T."/>
            <person name="Hug L.A."/>
            <person name="Sharon I."/>
            <person name="Castelle C.J."/>
            <person name="Probst A.J."/>
            <person name="Thomas B.C."/>
            <person name="Singh A."/>
            <person name="Wilkins M.J."/>
            <person name="Karaoz U."/>
            <person name="Brodie E.L."/>
            <person name="Williams K.H."/>
            <person name="Hubbard S.S."/>
            <person name="Banfield J.F."/>
        </authorList>
    </citation>
    <scope>NUCLEOTIDE SEQUENCE [LARGE SCALE GENOMIC DNA]</scope>
</reference>
<evidence type="ECO:0000313" key="3">
    <source>
        <dbReference type="Proteomes" id="UP000178380"/>
    </source>
</evidence>
<evidence type="ECO:0000313" key="2">
    <source>
        <dbReference type="EMBL" id="OGZ67060.1"/>
    </source>
</evidence>
<dbReference type="EMBL" id="MHOR01000017">
    <property type="protein sequence ID" value="OGZ67060.1"/>
    <property type="molecule type" value="Genomic_DNA"/>
</dbReference>